<keyword evidence="2" id="KW-1185">Reference proteome</keyword>
<evidence type="ECO:0000313" key="1">
    <source>
        <dbReference type="EMBL" id="SPB17795.1"/>
    </source>
</evidence>
<protein>
    <submittedName>
        <fullName evidence="1">Uncharacterized protein</fullName>
    </submittedName>
</protein>
<organism evidence="1 2">
    <name type="scientific">Caballeronia novacaledonica</name>
    <dbReference type="NCBI Taxonomy" id="1544861"/>
    <lineage>
        <taxon>Bacteria</taxon>
        <taxon>Pseudomonadati</taxon>
        <taxon>Pseudomonadota</taxon>
        <taxon>Betaproteobacteria</taxon>
        <taxon>Burkholderiales</taxon>
        <taxon>Burkholderiaceae</taxon>
        <taxon>Caballeronia</taxon>
    </lineage>
</organism>
<accession>A0A2U3ICG0</accession>
<reference evidence="2" key="1">
    <citation type="submission" date="2018-01" db="EMBL/GenBank/DDBJ databases">
        <authorList>
            <person name="Peeters C."/>
        </authorList>
    </citation>
    <scope>NUCLEOTIDE SEQUENCE [LARGE SCALE GENOMIC DNA]</scope>
</reference>
<sequence>MTVAELIDALRGADPTSRVLFLGEYADTDEADEVCEVAIPRDAWTCDSGRYAGREYSVRYPGPPAQRDNAYSEVKQVSERVVVLSSGPTNLRFDPYMSSERPD</sequence>
<dbReference type="Proteomes" id="UP000238169">
    <property type="component" value="Unassembled WGS sequence"/>
</dbReference>
<dbReference type="EMBL" id="OGTP01000023">
    <property type="protein sequence ID" value="SPB17795.1"/>
    <property type="molecule type" value="Genomic_DNA"/>
</dbReference>
<dbReference type="AlphaFoldDB" id="A0A2U3ICG0"/>
<name>A0A2U3ICG0_9BURK</name>
<evidence type="ECO:0000313" key="2">
    <source>
        <dbReference type="Proteomes" id="UP000238169"/>
    </source>
</evidence>
<gene>
    <name evidence="1" type="ORF">NOV72_04998</name>
</gene>
<proteinExistence type="predicted"/>